<name>A0A0F6AVM0_BRUA1</name>
<dbReference type="AlphaFoldDB" id="A0A0F6AVM0"/>
<gene>
    <name evidence="2" type="ordered locus">BAbS19_II09200</name>
</gene>
<evidence type="ECO:0008006" key="4">
    <source>
        <dbReference type="Google" id="ProtNLM"/>
    </source>
</evidence>
<keyword evidence="1" id="KW-0472">Membrane</keyword>
<reference evidence="2 3" key="1">
    <citation type="journal article" date="2008" name="PLoS ONE">
        <title>Genome sequence of Brucella abortus vaccine strain S19 compared to virulent strains yields candidate virulence genes.</title>
        <authorList>
            <person name="Crasta O.R."/>
            <person name="Folkerts O."/>
            <person name="Fei Z."/>
            <person name="Mane S.P."/>
            <person name="Evans C."/>
            <person name="Martino-Catt S."/>
            <person name="Bricker B."/>
            <person name="Yu G."/>
            <person name="Du L."/>
            <person name="Sobral B.W."/>
        </authorList>
    </citation>
    <scope>NUCLEOTIDE SEQUENCE [LARGE SCALE GENOMIC DNA]</scope>
    <source>
        <strain evidence="2 3">S19</strain>
    </source>
</reference>
<keyword evidence="1" id="KW-0812">Transmembrane</keyword>
<sequence>MPSLDDIFRYFRGAWKMMLGRKDGLNFLDISAEDFWASFYAIAVALPPLFASWVAYAANLTAGREEAGTRFLIVTRTAVVDIGAWLVPLVIIGLLAKRIGIAKRYATYVIAINWGNALLAWLFTPITLLQLFFSRPLRRGHALCLRHVRHIHRAELPADICCAATPPHLCSTVLRLRVHWLAVPDGLVAAIARDQFRSACLLGHVFRAHPEKCETVFGKDARQNKGLERVIFPCRGFPLILRSR</sequence>
<accession>A0A0F6AVM0</accession>
<organism evidence="2 3">
    <name type="scientific">Brucella abortus (strain S19)</name>
    <dbReference type="NCBI Taxonomy" id="430066"/>
    <lineage>
        <taxon>Bacteria</taxon>
        <taxon>Pseudomonadati</taxon>
        <taxon>Pseudomonadota</taxon>
        <taxon>Alphaproteobacteria</taxon>
        <taxon>Hyphomicrobiales</taxon>
        <taxon>Brucellaceae</taxon>
        <taxon>Brucella/Ochrobactrum group</taxon>
        <taxon>Brucella</taxon>
    </lineage>
</organism>
<evidence type="ECO:0000256" key="1">
    <source>
        <dbReference type="SAM" id="Phobius"/>
    </source>
</evidence>
<proteinExistence type="predicted"/>
<evidence type="ECO:0000313" key="3">
    <source>
        <dbReference type="Proteomes" id="UP000002565"/>
    </source>
</evidence>
<keyword evidence="1" id="KW-1133">Transmembrane helix</keyword>
<dbReference type="Proteomes" id="UP000002565">
    <property type="component" value="Chromosome 2"/>
</dbReference>
<dbReference type="KEGG" id="bmc:BAbS19_II09200"/>
<feature type="transmembrane region" description="Helical" evidence="1">
    <location>
        <begin position="108"/>
        <end position="133"/>
    </location>
</feature>
<evidence type="ECO:0000313" key="2">
    <source>
        <dbReference type="EMBL" id="ACD74405.1"/>
    </source>
</evidence>
<protein>
    <recommendedName>
        <fullName evidence="4">Transporter</fullName>
    </recommendedName>
</protein>
<feature type="transmembrane region" description="Helical" evidence="1">
    <location>
        <begin position="71"/>
        <end position="96"/>
    </location>
</feature>
<dbReference type="HOGENOM" id="CLU_1217942_0_0_5"/>
<feature type="transmembrane region" description="Helical" evidence="1">
    <location>
        <begin position="35"/>
        <end position="59"/>
    </location>
</feature>
<dbReference type="EMBL" id="CP000888">
    <property type="protein sequence ID" value="ACD74405.1"/>
    <property type="molecule type" value="Genomic_DNA"/>
</dbReference>